<feature type="binding site" evidence="2">
    <location>
        <position position="92"/>
    </location>
    <ligand>
        <name>substrate</name>
    </ligand>
</feature>
<dbReference type="EMBL" id="VNJI01000063">
    <property type="protein sequence ID" value="TVY03925.1"/>
    <property type="molecule type" value="Genomic_DNA"/>
</dbReference>
<organism evidence="4 5">
    <name type="scientific">Paenibacillus cremeus</name>
    <dbReference type="NCBI Taxonomy" id="2163881"/>
    <lineage>
        <taxon>Bacteria</taxon>
        <taxon>Bacillati</taxon>
        <taxon>Bacillota</taxon>
        <taxon>Bacilli</taxon>
        <taxon>Bacillales</taxon>
        <taxon>Paenibacillaceae</taxon>
        <taxon>Paenibacillus</taxon>
    </lineage>
</organism>
<dbReference type="GO" id="GO:0005976">
    <property type="term" value="P:polysaccharide metabolic process"/>
    <property type="evidence" value="ECO:0007669"/>
    <property type="project" value="TreeGrafter"/>
</dbReference>
<dbReference type="InterPro" id="IPR008391">
    <property type="entry name" value="AXE1_dom"/>
</dbReference>
<dbReference type="RefSeq" id="WP_144854232.1">
    <property type="nucleotide sequence ID" value="NZ_VNJI01000063.1"/>
</dbReference>
<dbReference type="PANTHER" id="PTHR40111">
    <property type="entry name" value="CEPHALOSPORIN-C DEACETYLASE"/>
    <property type="match status" value="1"/>
</dbReference>
<dbReference type="InterPro" id="IPR039069">
    <property type="entry name" value="CE7"/>
</dbReference>
<comment type="caution">
    <text evidence="4">The sequence shown here is derived from an EMBL/GenBank/DDBJ whole genome shotgun (WGS) entry which is preliminary data.</text>
</comment>
<feature type="domain" description="Acetyl xylan esterase" evidence="3">
    <location>
        <begin position="1"/>
        <end position="318"/>
    </location>
</feature>
<dbReference type="OrthoDB" id="9770528at2"/>
<dbReference type="SUPFAM" id="SSF53474">
    <property type="entry name" value="alpha/beta-Hydrolases"/>
    <property type="match status" value="1"/>
</dbReference>
<gene>
    <name evidence="4" type="ORF">FPZ49_31270</name>
</gene>
<evidence type="ECO:0000256" key="2">
    <source>
        <dbReference type="PIRSR" id="PIRSR639069-2"/>
    </source>
</evidence>
<dbReference type="PANTHER" id="PTHR40111:SF1">
    <property type="entry name" value="CEPHALOSPORIN-C DEACETYLASE"/>
    <property type="match status" value="1"/>
</dbReference>
<dbReference type="InterPro" id="IPR029058">
    <property type="entry name" value="AB_hydrolase_fold"/>
</dbReference>
<evidence type="ECO:0000313" key="5">
    <source>
        <dbReference type="Proteomes" id="UP000317036"/>
    </source>
</evidence>
<dbReference type="Pfam" id="PF05448">
    <property type="entry name" value="AXE1"/>
    <property type="match status" value="1"/>
</dbReference>
<evidence type="ECO:0000313" key="4">
    <source>
        <dbReference type="EMBL" id="TVY03925.1"/>
    </source>
</evidence>
<dbReference type="Gene3D" id="3.40.50.1820">
    <property type="entry name" value="alpha/beta hydrolase"/>
    <property type="match status" value="1"/>
</dbReference>
<feature type="active site" description="Charge relay system" evidence="1">
    <location>
        <position position="273"/>
    </location>
</feature>
<protein>
    <submittedName>
        <fullName evidence="4">Acetylxylan esterase</fullName>
    </submittedName>
</protein>
<evidence type="ECO:0000256" key="1">
    <source>
        <dbReference type="PIRSR" id="PIRSR639069-1"/>
    </source>
</evidence>
<feature type="active site" description="Charge relay system" evidence="1">
    <location>
        <position position="302"/>
    </location>
</feature>
<reference evidence="4 5" key="1">
    <citation type="submission" date="2019-07" db="EMBL/GenBank/DDBJ databases">
        <authorList>
            <person name="Kim J."/>
        </authorList>
    </citation>
    <scope>NUCLEOTIDE SEQUENCE [LARGE SCALE GENOMIC DNA]</scope>
    <source>
        <strain evidence="4 5">JC52</strain>
    </source>
</reference>
<dbReference type="AlphaFoldDB" id="A0A559JVJ6"/>
<name>A0A559JVJ6_9BACL</name>
<proteinExistence type="predicted"/>
<dbReference type="Proteomes" id="UP000317036">
    <property type="component" value="Unassembled WGS sequence"/>
</dbReference>
<keyword evidence="5" id="KW-1185">Reference proteome</keyword>
<feature type="active site" description="Nucleophile" evidence="1">
    <location>
        <position position="183"/>
    </location>
</feature>
<dbReference type="GO" id="GO:0052689">
    <property type="term" value="F:carboxylic ester hydrolase activity"/>
    <property type="evidence" value="ECO:0007669"/>
    <property type="project" value="TreeGrafter"/>
</dbReference>
<accession>A0A559JVJ6</accession>
<evidence type="ECO:0000259" key="3">
    <source>
        <dbReference type="Pfam" id="PF05448"/>
    </source>
</evidence>
<sequence length="319" mass="36027">MPLLDMPLAKLKEYEGRNPRPDDHAEYWEAALEEMRQTDPQVELVPAEFTVPYAECFDLYFTGVRGARIHAKYIRPKGTAEPHPAVLHFHGYTGHSGDWHDKLQYAALGFSFAAMDVRGQGGRSEDTGGIKGTTHHGHFIRGLDDKPDNLLFRHIFLDTAQLANIVMGFDEVDADRVASTGWSQGGALAIACAALEPRIKKAAPVYPFLSDYKRVWEMDLAKDAYAELRTYFRHFDPQHKREDDIFTKLGYIDIQHLASRIQAEVLIGVGLMDNICPPSTQFAAINKMTAPVQLEIYPDFAHEQLPGMHDKIFQFLKTL</sequence>